<gene>
    <name evidence="1" type="ORF">HUJ06_015392</name>
</gene>
<keyword evidence="2" id="KW-1185">Reference proteome</keyword>
<dbReference type="AlphaFoldDB" id="A0A822ZC66"/>
<evidence type="ECO:0008006" key="3">
    <source>
        <dbReference type="Google" id="ProtNLM"/>
    </source>
</evidence>
<sequence>MNGGNSASQMTIEKLVGTITNIGVCVWRPTFKDKIRGILFPTMIHFQKILHSLPMQRRKWKIKCGKALFAPRTLINKEYIDHVRELDSPKEIWNTLERLFTQKNAMRLQYFENKLASLNQGNMSISDYFIKVKNVCAEISELDSEESI</sequence>
<dbReference type="PANTHER" id="PTHR47481">
    <property type="match status" value="1"/>
</dbReference>
<evidence type="ECO:0000313" key="2">
    <source>
        <dbReference type="Proteomes" id="UP000607653"/>
    </source>
</evidence>
<dbReference type="Proteomes" id="UP000607653">
    <property type="component" value="Unassembled WGS sequence"/>
</dbReference>
<dbReference type="EMBL" id="DUZY01000005">
    <property type="protein sequence ID" value="DAD41069.1"/>
    <property type="molecule type" value="Genomic_DNA"/>
</dbReference>
<name>A0A822ZC66_NELNU</name>
<dbReference type="Pfam" id="PF14223">
    <property type="entry name" value="Retrotran_gag_2"/>
    <property type="match status" value="1"/>
</dbReference>
<protein>
    <recommendedName>
        <fullName evidence="3">Retrotransposon gag domain-containing protein</fullName>
    </recommendedName>
</protein>
<reference evidence="1 2" key="1">
    <citation type="journal article" date="2020" name="Mol. Biol. Evol.">
        <title>Distinct Expression and Methylation Patterns for Genes with Different Fates following a Single Whole-Genome Duplication in Flowering Plants.</title>
        <authorList>
            <person name="Shi T."/>
            <person name="Rahmani R.S."/>
            <person name="Gugger P.F."/>
            <person name="Wang M."/>
            <person name="Li H."/>
            <person name="Zhang Y."/>
            <person name="Li Z."/>
            <person name="Wang Q."/>
            <person name="Van de Peer Y."/>
            <person name="Marchal K."/>
            <person name="Chen J."/>
        </authorList>
    </citation>
    <scope>NUCLEOTIDE SEQUENCE [LARGE SCALE GENOMIC DNA]</scope>
    <source>
        <tissue evidence="1">Leaf</tissue>
    </source>
</reference>
<evidence type="ECO:0000313" key="1">
    <source>
        <dbReference type="EMBL" id="DAD41069.1"/>
    </source>
</evidence>
<proteinExistence type="predicted"/>
<dbReference type="PANTHER" id="PTHR47481:SF36">
    <property type="entry name" value="CCHC-TYPE DOMAIN-CONTAINING PROTEIN"/>
    <property type="match status" value="1"/>
</dbReference>
<accession>A0A822ZC66</accession>
<comment type="caution">
    <text evidence="1">The sequence shown here is derived from an EMBL/GenBank/DDBJ whole genome shotgun (WGS) entry which is preliminary data.</text>
</comment>
<organism evidence="1 2">
    <name type="scientific">Nelumbo nucifera</name>
    <name type="common">Sacred lotus</name>
    <dbReference type="NCBI Taxonomy" id="4432"/>
    <lineage>
        <taxon>Eukaryota</taxon>
        <taxon>Viridiplantae</taxon>
        <taxon>Streptophyta</taxon>
        <taxon>Embryophyta</taxon>
        <taxon>Tracheophyta</taxon>
        <taxon>Spermatophyta</taxon>
        <taxon>Magnoliopsida</taxon>
        <taxon>Proteales</taxon>
        <taxon>Nelumbonaceae</taxon>
        <taxon>Nelumbo</taxon>
    </lineage>
</organism>